<comment type="caution">
    <text evidence="1">The sequence shown here is derived from an EMBL/GenBank/DDBJ whole genome shotgun (WGS) entry which is preliminary data.</text>
</comment>
<evidence type="ECO:0000313" key="1">
    <source>
        <dbReference type="EMBL" id="KAK0537732.1"/>
    </source>
</evidence>
<evidence type="ECO:0008006" key="3">
    <source>
        <dbReference type="Google" id="ProtNLM"/>
    </source>
</evidence>
<protein>
    <recommendedName>
        <fullName evidence="3">NAD(P)-binding domain-containing protein</fullName>
    </recommendedName>
</protein>
<gene>
    <name evidence="1" type="ORF">OC842_001528</name>
</gene>
<reference evidence="1" key="1">
    <citation type="journal article" date="2023" name="PhytoFront">
        <title>Draft Genome Resources of Seven Strains of Tilletia horrida, Causal Agent of Kernel Smut of Rice.</title>
        <authorList>
            <person name="Khanal S."/>
            <person name="Antony Babu S."/>
            <person name="Zhou X.G."/>
        </authorList>
    </citation>
    <scope>NUCLEOTIDE SEQUENCE</scope>
    <source>
        <strain evidence="1">TX3</strain>
    </source>
</reference>
<dbReference type="Gene3D" id="3.40.50.720">
    <property type="entry name" value="NAD(P)-binding Rossmann-like Domain"/>
    <property type="match status" value="1"/>
</dbReference>
<accession>A0AAN6GFH8</accession>
<keyword evidence="2" id="KW-1185">Reference proteome</keyword>
<name>A0AAN6GFH8_9BASI</name>
<dbReference type="Proteomes" id="UP001176521">
    <property type="component" value="Unassembled WGS sequence"/>
</dbReference>
<evidence type="ECO:0000313" key="2">
    <source>
        <dbReference type="Proteomes" id="UP001176521"/>
    </source>
</evidence>
<dbReference type="PANTHER" id="PTHR15020:SF50">
    <property type="entry name" value="UPF0659 PROTEIN YMR090W"/>
    <property type="match status" value="1"/>
</dbReference>
<organism evidence="1 2">
    <name type="scientific">Tilletia horrida</name>
    <dbReference type="NCBI Taxonomy" id="155126"/>
    <lineage>
        <taxon>Eukaryota</taxon>
        <taxon>Fungi</taxon>
        <taxon>Dikarya</taxon>
        <taxon>Basidiomycota</taxon>
        <taxon>Ustilaginomycotina</taxon>
        <taxon>Exobasidiomycetes</taxon>
        <taxon>Tilletiales</taxon>
        <taxon>Tilletiaceae</taxon>
        <taxon>Tilletia</taxon>
    </lineage>
</organism>
<sequence length="286" mass="30749">MNLIFIGATAGCSLYAVLHLVKDALSKEEQTDDAARPAHQAFVLARRPEEYKNILLDTHQVSPAAFERGILTIVGGDATSAADMRRLFQTAKREGGTNKKNKIDAIVTSVGAKLIFHANPLRAPSLSPPNLCTNATRALLEALRDEFPASAGGGQEQPRVVAITSNGIGKEAHAQVPFLLRGMYSWMLHEPHADKQEVETLLLRAANLSHPEFNPTPSATEPREINSLTLIRPALLTSAPASTKPVRAGATLSGAYTISRADVGRVMWEECLVGGKWAGEGILLAY</sequence>
<dbReference type="PANTHER" id="PTHR15020">
    <property type="entry name" value="FLAVIN REDUCTASE-RELATED"/>
    <property type="match status" value="1"/>
</dbReference>
<dbReference type="EMBL" id="JAPDMQ010000055">
    <property type="protein sequence ID" value="KAK0537732.1"/>
    <property type="molecule type" value="Genomic_DNA"/>
</dbReference>
<proteinExistence type="predicted"/>
<dbReference type="AlphaFoldDB" id="A0AAN6GFH8"/>